<dbReference type="GO" id="GO:0016020">
    <property type="term" value="C:membrane"/>
    <property type="evidence" value="ECO:0007669"/>
    <property type="project" value="UniProtKB-SubCell"/>
</dbReference>
<accession>A0AAV8WE90</accession>
<keyword evidence="2 5" id="KW-0812">Transmembrane</keyword>
<gene>
    <name evidence="7" type="ORF">NQ315_000808</name>
</gene>
<keyword evidence="4 5" id="KW-0472">Membrane</keyword>
<comment type="caution">
    <text evidence="7">The sequence shown here is derived from an EMBL/GenBank/DDBJ whole genome shotgun (WGS) entry which is preliminary data.</text>
</comment>
<evidence type="ECO:0000256" key="3">
    <source>
        <dbReference type="ARBA" id="ARBA00022989"/>
    </source>
</evidence>
<dbReference type="SMART" id="SM00679">
    <property type="entry name" value="CTNS"/>
    <property type="match status" value="2"/>
</dbReference>
<feature type="transmembrane region" description="Helical" evidence="6">
    <location>
        <begin position="107"/>
        <end position="131"/>
    </location>
</feature>
<dbReference type="Proteomes" id="UP001159042">
    <property type="component" value="Unassembled WGS sequence"/>
</dbReference>
<dbReference type="InterPro" id="IPR016817">
    <property type="entry name" value="MannP-dilichol_defect-1"/>
</dbReference>
<dbReference type="PANTHER" id="PTHR12226">
    <property type="entry name" value="MANNOSE-P-DOLICHOL UTILIZATION DEFECT 1 LEC35 -RELATED"/>
    <property type="match status" value="1"/>
</dbReference>
<evidence type="ECO:0000256" key="6">
    <source>
        <dbReference type="SAM" id="Phobius"/>
    </source>
</evidence>
<feature type="transmembrane region" description="Helical" evidence="6">
    <location>
        <begin position="45"/>
        <end position="66"/>
    </location>
</feature>
<evidence type="ECO:0000256" key="2">
    <source>
        <dbReference type="ARBA" id="ARBA00022692"/>
    </source>
</evidence>
<feature type="transmembrane region" description="Helical" evidence="6">
    <location>
        <begin position="78"/>
        <end position="95"/>
    </location>
</feature>
<dbReference type="InterPro" id="IPR006603">
    <property type="entry name" value="PQ-loop_rpt"/>
</dbReference>
<feature type="transmembrane region" description="Helical" evidence="6">
    <location>
        <begin position="17"/>
        <end position="38"/>
    </location>
</feature>
<evidence type="ECO:0000313" key="8">
    <source>
        <dbReference type="Proteomes" id="UP001159042"/>
    </source>
</evidence>
<dbReference type="Pfam" id="PF04193">
    <property type="entry name" value="PQ-loop"/>
    <property type="match status" value="1"/>
</dbReference>
<name>A0AAV8WE90_9CUCU</name>
<organism evidence="7 8">
    <name type="scientific">Exocentrus adspersus</name>
    <dbReference type="NCBI Taxonomy" id="1586481"/>
    <lineage>
        <taxon>Eukaryota</taxon>
        <taxon>Metazoa</taxon>
        <taxon>Ecdysozoa</taxon>
        <taxon>Arthropoda</taxon>
        <taxon>Hexapoda</taxon>
        <taxon>Insecta</taxon>
        <taxon>Pterygota</taxon>
        <taxon>Neoptera</taxon>
        <taxon>Endopterygota</taxon>
        <taxon>Coleoptera</taxon>
        <taxon>Polyphaga</taxon>
        <taxon>Cucujiformia</taxon>
        <taxon>Chrysomeloidea</taxon>
        <taxon>Cerambycidae</taxon>
        <taxon>Lamiinae</taxon>
        <taxon>Acanthocinini</taxon>
        <taxon>Exocentrus</taxon>
    </lineage>
</organism>
<reference evidence="7 8" key="1">
    <citation type="journal article" date="2023" name="Insect Mol. Biol.">
        <title>Genome sequencing provides insights into the evolution of gene families encoding plant cell wall-degrading enzymes in longhorned beetles.</title>
        <authorList>
            <person name="Shin N.R."/>
            <person name="Okamura Y."/>
            <person name="Kirsch R."/>
            <person name="Pauchet Y."/>
        </authorList>
    </citation>
    <scope>NUCLEOTIDE SEQUENCE [LARGE SCALE GENOMIC DNA]</scope>
    <source>
        <strain evidence="7">EAD_L_NR</strain>
    </source>
</reference>
<dbReference type="AlphaFoldDB" id="A0AAV8WE90"/>
<dbReference type="EMBL" id="JANEYG010000002">
    <property type="protein sequence ID" value="KAJ8924657.1"/>
    <property type="molecule type" value="Genomic_DNA"/>
</dbReference>
<feature type="transmembrane region" description="Helical" evidence="6">
    <location>
        <begin position="186"/>
        <end position="207"/>
    </location>
</feature>
<evidence type="ECO:0000256" key="1">
    <source>
        <dbReference type="ARBA" id="ARBA00004141"/>
    </source>
</evidence>
<evidence type="ECO:0000313" key="7">
    <source>
        <dbReference type="EMBL" id="KAJ8924657.1"/>
    </source>
</evidence>
<sequence length="213" mass="23644">MSVLREHLGLLQHLSNLLSVITISVCFILKVPQILTILRAKSAKGINVVALLMELSSYTIMTSYNYRNGYAILTYLEYPIILIQEYILVMCVLHYKSMLNIGTLIGAGIYFSIAASFIFGIVPLGLLTFLVPLCTPIGASSKVVQLAEILKNKNAESVSVLTWFISAFTNFTRVFTVAVESMDLTLLLNFSVNTFLSTSVMVAAYVYKHPKKE</sequence>
<dbReference type="PIRSF" id="PIRSF023381">
    <property type="entry name" value="MannP-dilichol_defect-1p"/>
    <property type="match status" value="1"/>
</dbReference>
<comment type="subcellular location">
    <subcellularLocation>
        <location evidence="1 5">Membrane</location>
        <topology evidence="1 5">Multi-pass membrane protein</topology>
    </subcellularLocation>
</comment>
<proteinExistence type="predicted"/>
<evidence type="ECO:0000256" key="5">
    <source>
        <dbReference type="PIRNR" id="PIRNR023381"/>
    </source>
</evidence>
<protein>
    <recommendedName>
        <fullName evidence="5">Solute carrier family 66 member 3</fullName>
    </recommendedName>
</protein>
<dbReference type="Gene3D" id="1.20.1280.290">
    <property type="match status" value="2"/>
</dbReference>
<dbReference type="PANTHER" id="PTHR12226:SF3">
    <property type="entry name" value="SOLUTE CARRIER FAMILY 66 MEMBER 3"/>
    <property type="match status" value="1"/>
</dbReference>
<keyword evidence="8" id="KW-1185">Reference proteome</keyword>
<evidence type="ECO:0000256" key="4">
    <source>
        <dbReference type="ARBA" id="ARBA00023136"/>
    </source>
</evidence>
<keyword evidence="3 5" id="KW-1133">Transmembrane helix</keyword>